<organism evidence="4 5">
    <name type="scientific">Pediococcus claussenii (strain ATCC BAA-344 / DSM 14800 / JCM 18046 / KCTC 3811 / LMG 21948 / P06)</name>
    <dbReference type="NCBI Taxonomy" id="701521"/>
    <lineage>
        <taxon>Bacteria</taxon>
        <taxon>Bacillati</taxon>
        <taxon>Bacillota</taxon>
        <taxon>Bacilli</taxon>
        <taxon>Lactobacillales</taxon>
        <taxon>Lactobacillaceae</taxon>
        <taxon>Pediococcus</taxon>
    </lineage>
</organism>
<evidence type="ECO:0000313" key="4">
    <source>
        <dbReference type="EMBL" id="AEV95834.1"/>
    </source>
</evidence>
<dbReference type="PANTHER" id="PTHR10204">
    <property type="entry name" value="NAD P H OXIDOREDUCTASE-RELATED"/>
    <property type="match status" value="1"/>
</dbReference>
<dbReference type="InterPro" id="IPR051545">
    <property type="entry name" value="NAD(P)H_dehydrogenase_qn"/>
</dbReference>
<dbReference type="GO" id="GO:0005829">
    <property type="term" value="C:cytosol"/>
    <property type="evidence" value="ECO:0007669"/>
    <property type="project" value="TreeGrafter"/>
</dbReference>
<dbReference type="PATRIC" id="fig|701521.8.peg.1516"/>
<sequence length="195" mass="22734">MKTVIIFDHPYTARASENIPHHRSFLAALLKRVTSTLIERGVQVDLIDLHADHFNPTMTAQDLSHWRQGIPCNSQVADYQQRIAAADQVIFMFPVWWELMPAMTKGFIDKVYAKNILYTAKNMKTKLNQPKIEVITTMTTPNWLYRIFFGSPLKKALFRGMFLKTRLIHFKWHNIAGLDQKSSRQKERILQSFSI</sequence>
<dbReference type="AlphaFoldDB" id="G8PAW6"/>
<evidence type="ECO:0000313" key="5">
    <source>
        <dbReference type="Proteomes" id="UP000005444"/>
    </source>
</evidence>
<keyword evidence="5" id="KW-1185">Reference proteome</keyword>
<proteinExistence type="inferred from homology"/>
<dbReference type="EMBL" id="CP003137">
    <property type="protein sequence ID" value="AEV95834.1"/>
    <property type="molecule type" value="Genomic_DNA"/>
</dbReference>
<dbReference type="Pfam" id="PF02525">
    <property type="entry name" value="Flavodoxin_2"/>
    <property type="match status" value="1"/>
</dbReference>
<reference evidence="4 5" key="1">
    <citation type="journal article" date="2012" name="J. Bacteriol.">
        <title>Complete Genome Sequence of the Beer Spoilage Organism Pediococcus claussenii ATCC BAA-344T.</title>
        <authorList>
            <person name="Pittet V."/>
            <person name="Abegunde T."/>
            <person name="Marfleet T."/>
            <person name="Haakensen M."/>
            <person name="Morrow K."/>
            <person name="Jayaprakash T."/>
            <person name="Schroeder K."/>
            <person name="Trost B."/>
            <person name="Byrns S."/>
            <person name="Bergsveinson J."/>
            <person name="Kusalik A."/>
            <person name="Ziola B."/>
        </authorList>
    </citation>
    <scope>NUCLEOTIDE SEQUENCE [LARGE SCALE GENOMIC DNA]</scope>
    <source>
        <strain evidence="4 5">ATCC BAA-344</strain>
    </source>
</reference>
<dbReference type="Gene3D" id="3.40.50.360">
    <property type="match status" value="1"/>
</dbReference>
<gene>
    <name evidence="4" type="ordered locus">PECL_1616</name>
</gene>
<evidence type="ECO:0000256" key="2">
    <source>
        <dbReference type="ARBA" id="ARBA00023002"/>
    </source>
</evidence>
<dbReference type="HOGENOM" id="CLU_058643_1_0_9"/>
<accession>G8PAW6</accession>
<protein>
    <submittedName>
        <fullName evidence="4">NADPH-dependent FMN reductase family protein</fullName>
    </submittedName>
</protein>
<dbReference type="InterPro" id="IPR003680">
    <property type="entry name" value="Flavodoxin_fold"/>
</dbReference>
<dbReference type="STRING" id="701521.PECL_1616"/>
<dbReference type="GO" id="GO:0003955">
    <property type="term" value="F:NAD(P)H dehydrogenase (quinone) activity"/>
    <property type="evidence" value="ECO:0007669"/>
    <property type="project" value="TreeGrafter"/>
</dbReference>
<feature type="domain" description="Flavodoxin-like fold" evidence="3">
    <location>
        <begin position="1"/>
        <end position="186"/>
    </location>
</feature>
<dbReference type="SUPFAM" id="SSF52218">
    <property type="entry name" value="Flavoproteins"/>
    <property type="match status" value="1"/>
</dbReference>
<keyword evidence="2" id="KW-0560">Oxidoreductase</keyword>
<evidence type="ECO:0000256" key="1">
    <source>
        <dbReference type="ARBA" id="ARBA00006252"/>
    </source>
</evidence>
<comment type="similarity">
    <text evidence="1">Belongs to the NAD(P)H dehydrogenase (quinone) family.</text>
</comment>
<name>G8PAW6_PEDCP</name>
<dbReference type="KEGG" id="pce:PECL_1616"/>
<dbReference type="PANTHER" id="PTHR10204:SF34">
    <property type="entry name" value="NAD(P)H DEHYDROGENASE [QUINONE] 1 ISOFORM 1"/>
    <property type="match status" value="1"/>
</dbReference>
<dbReference type="InterPro" id="IPR029039">
    <property type="entry name" value="Flavoprotein-like_sf"/>
</dbReference>
<dbReference type="Proteomes" id="UP000005444">
    <property type="component" value="Chromosome"/>
</dbReference>
<evidence type="ECO:0000259" key="3">
    <source>
        <dbReference type="Pfam" id="PF02525"/>
    </source>
</evidence>
<dbReference type="eggNOG" id="COG2249">
    <property type="taxonomic scope" value="Bacteria"/>
</dbReference>
<dbReference type="RefSeq" id="WP_014216028.1">
    <property type="nucleotide sequence ID" value="NC_016605.1"/>
</dbReference>